<feature type="active site" description="Charge relay system" evidence="7 8">
    <location>
        <position position="275"/>
    </location>
</feature>
<dbReference type="SUPFAM" id="SSF49785">
    <property type="entry name" value="Galactose-binding domain-like"/>
    <property type="match status" value="1"/>
</dbReference>
<keyword evidence="6" id="KW-0106">Calcium</keyword>
<evidence type="ECO:0000256" key="6">
    <source>
        <dbReference type="ARBA" id="ARBA00022837"/>
    </source>
</evidence>
<dbReference type="PRINTS" id="PR00723">
    <property type="entry name" value="SUBTILISIN"/>
</dbReference>
<dbReference type="AlphaFoldDB" id="A0A975G4W7"/>
<keyword evidence="5 8" id="KW-0720">Serine protease</keyword>
<dbReference type="GO" id="GO:0005737">
    <property type="term" value="C:cytoplasm"/>
    <property type="evidence" value="ECO:0007669"/>
    <property type="project" value="UniProtKB-ARBA"/>
</dbReference>
<dbReference type="GO" id="GO:0016020">
    <property type="term" value="C:membrane"/>
    <property type="evidence" value="ECO:0007669"/>
    <property type="project" value="TreeGrafter"/>
</dbReference>
<dbReference type="Pfam" id="PF00082">
    <property type="entry name" value="Peptidase_S8"/>
    <property type="match status" value="1"/>
</dbReference>
<dbReference type="Pfam" id="PF01483">
    <property type="entry name" value="P_proprotein"/>
    <property type="match status" value="1"/>
</dbReference>
<proteinExistence type="inferred from homology"/>
<dbReference type="InterPro" id="IPR023828">
    <property type="entry name" value="Peptidase_S8_Ser-AS"/>
</dbReference>
<feature type="active site" description="Charge relay system" evidence="7 8">
    <location>
        <position position="500"/>
    </location>
</feature>
<gene>
    <name evidence="10" type="ORF">KBB96_10815</name>
</gene>
<evidence type="ECO:0000256" key="2">
    <source>
        <dbReference type="ARBA" id="ARBA00022670"/>
    </source>
</evidence>
<dbReference type="EMBL" id="CP073100">
    <property type="protein sequence ID" value="QUE49362.1"/>
    <property type="molecule type" value="Genomic_DNA"/>
</dbReference>
<dbReference type="InterPro" id="IPR002884">
    <property type="entry name" value="P_dom"/>
</dbReference>
<dbReference type="InterPro" id="IPR000209">
    <property type="entry name" value="Peptidase_S8/S53_dom"/>
</dbReference>
<dbReference type="PANTHER" id="PTHR42884:SF14">
    <property type="entry name" value="NEUROENDOCRINE CONVERTASE 1"/>
    <property type="match status" value="1"/>
</dbReference>
<dbReference type="InterPro" id="IPR036852">
    <property type="entry name" value="Peptidase_S8/S53_dom_sf"/>
</dbReference>
<dbReference type="Gene3D" id="3.40.50.200">
    <property type="entry name" value="Peptidase S8/S53 domain"/>
    <property type="match status" value="1"/>
</dbReference>
<dbReference type="PROSITE" id="PS51892">
    <property type="entry name" value="SUBTILASE"/>
    <property type="match status" value="1"/>
</dbReference>
<dbReference type="InterPro" id="IPR008979">
    <property type="entry name" value="Galactose-bd-like_sf"/>
</dbReference>
<dbReference type="PANTHER" id="PTHR42884">
    <property type="entry name" value="PROPROTEIN CONVERTASE SUBTILISIN/KEXIN-RELATED"/>
    <property type="match status" value="1"/>
</dbReference>
<organism evidence="10 11">
    <name type="scientific">Luteolibacter ambystomatis</name>
    <dbReference type="NCBI Taxonomy" id="2824561"/>
    <lineage>
        <taxon>Bacteria</taxon>
        <taxon>Pseudomonadati</taxon>
        <taxon>Verrucomicrobiota</taxon>
        <taxon>Verrucomicrobiia</taxon>
        <taxon>Verrucomicrobiales</taxon>
        <taxon>Verrucomicrobiaceae</taxon>
        <taxon>Luteolibacter</taxon>
    </lineage>
</organism>
<evidence type="ECO:0000256" key="4">
    <source>
        <dbReference type="ARBA" id="ARBA00022801"/>
    </source>
</evidence>
<dbReference type="GO" id="GO:0012505">
    <property type="term" value="C:endomembrane system"/>
    <property type="evidence" value="ECO:0007669"/>
    <property type="project" value="UniProtKB-ARBA"/>
</dbReference>
<dbReference type="CDD" id="cd04059">
    <property type="entry name" value="Peptidases_S8_Protein_convertases_Kexins_Furin-like"/>
    <property type="match status" value="1"/>
</dbReference>
<dbReference type="Gene3D" id="2.60.120.260">
    <property type="entry name" value="Galactose-binding domain-like"/>
    <property type="match status" value="1"/>
</dbReference>
<dbReference type="InterPro" id="IPR034182">
    <property type="entry name" value="Kexin/furin"/>
</dbReference>
<keyword evidence="2 8" id="KW-0645">Protease</keyword>
<keyword evidence="11" id="KW-1185">Reference proteome</keyword>
<dbReference type="SUPFAM" id="SSF52743">
    <property type="entry name" value="Subtilisin-like"/>
    <property type="match status" value="1"/>
</dbReference>
<dbReference type="PROSITE" id="PS51829">
    <property type="entry name" value="P_HOMO_B"/>
    <property type="match status" value="1"/>
</dbReference>
<accession>A0A975G4W7</accession>
<feature type="active site" description="Charge relay system" evidence="7 8">
    <location>
        <position position="315"/>
    </location>
</feature>
<evidence type="ECO:0000313" key="10">
    <source>
        <dbReference type="EMBL" id="QUE49362.1"/>
    </source>
</evidence>
<dbReference type="PROSITE" id="PS00138">
    <property type="entry name" value="SUBTILASE_SER"/>
    <property type="match status" value="1"/>
</dbReference>
<dbReference type="InterPro" id="IPR022398">
    <property type="entry name" value="Peptidase_S8_His-AS"/>
</dbReference>
<evidence type="ECO:0000256" key="5">
    <source>
        <dbReference type="ARBA" id="ARBA00022825"/>
    </source>
</evidence>
<dbReference type="RefSeq" id="WP_211629423.1">
    <property type="nucleotide sequence ID" value="NZ_CP073100.1"/>
</dbReference>
<dbReference type="GO" id="GO:0016485">
    <property type="term" value="P:protein processing"/>
    <property type="evidence" value="ECO:0007669"/>
    <property type="project" value="TreeGrafter"/>
</dbReference>
<evidence type="ECO:0000256" key="3">
    <source>
        <dbReference type="ARBA" id="ARBA00022729"/>
    </source>
</evidence>
<dbReference type="InterPro" id="IPR015500">
    <property type="entry name" value="Peptidase_S8_subtilisin-rel"/>
</dbReference>
<reference evidence="10" key="1">
    <citation type="submission" date="2021-04" db="EMBL/GenBank/DDBJ databases">
        <title>Luteolibacter sp. 32A isolated from the skin of an Anderson's salamander (Ambystoma andersonii).</title>
        <authorList>
            <person name="Spergser J."/>
            <person name="Busse H.-J."/>
        </authorList>
    </citation>
    <scope>NUCLEOTIDE SEQUENCE</scope>
    <source>
        <strain evidence="10">32A</strain>
    </source>
</reference>
<keyword evidence="3" id="KW-0732">Signal</keyword>
<evidence type="ECO:0000313" key="11">
    <source>
        <dbReference type="Proteomes" id="UP000676169"/>
    </source>
</evidence>
<dbReference type="KEGG" id="lamb:KBB96_10815"/>
<evidence type="ECO:0000256" key="8">
    <source>
        <dbReference type="PROSITE-ProRule" id="PRU01240"/>
    </source>
</evidence>
<dbReference type="PROSITE" id="PS00136">
    <property type="entry name" value="SUBTILASE_ASP"/>
    <property type="match status" value="1"/>
</dbReference>
<dbReference type="PROSITE" id="PS00137">
    <property type="entry name" value="SUBTILASE_HIS"/>
    <property type="match status" value="1"/>
</dbReference>
<dbReference type="InterPro" id="IPR023827">
    <property type="entry name" value="Peptidase_S8_Asp-AS"/>
</dbReference>
<keyword evidence="4 8" id="KW-0378">Hydrolase</keyword>
<comment type="similarity">
    <text evidence="1">Belongs to the peptidase S8 family. Furin subfamily.</text>
</comment>
<evidence type="ECO:0000256" key="7">
    <source>
        <dbReference type="PIRSR" id="PIRSR615500-1"/>
    </source>
</evidence>
<name>A0A975G4W7_9BACT</name>
<sequence>MPPPSSRSRWLVAAALLVLALLVFTCWPGRERGQVARVSTGETTSAVAEEQGTSEARVPPVVSGAAVAVDWSIPDGGRMRRFTLALDEVVLRDAAGEDHPQPLSPPATTETYRARLAALGAGGAIVLPVLYPQDETHTPAHRRLVTANVLAEAAEGTARDALAGRLHLPVESMPAASPRHIVLRAASPLEALDGLEAWRAIPGVASVQVELAHQQSARALPNDTLIASQWHLKNQGQSGVVAGTDVNIESVWNYPSGTSGTNAWRGNGVRIGIVDDGLQTAHPDLSTNYEATYSHDWNGNDSDPNPSATGTVDKHGTACAGNAAARGNNGTGVSGTAPEATLTGMRLIAASTTDSQEADAMGWHNEVIAIKSNSWGPDDDGETLEGPGTLTQAALANATATGRGGKGTIFTWAGGNGRTADDNSNYDGYANSIHVIAIGAFDSQAHVSYYSEPGTNLVCVAPSSGTSPALGITTVDRSGTAGYNTSSSNGDYTTTFGGTSSATPTAAGIVALMLQRNPNLGWRDVREILIRSSKRVNSADSGWTSNGAGFRFHHDYGAGLIDAAAAVNLAAGWINLPANATPIVSTQSSLNQTIPDNNTTGITRSFVLPSAGALRVEHVTVKVNISHGYRGDLAITLTSPSGVSDVLAASHGDPGNDYADWTFSSVRHWGESSAGTWTLKIADLDAGIEGTLNSAELTVRGTTPASDYTAWTAAYPGLADTSATADPDRDGLPNLVEYHLGLPPNSPNTAATVLARTASNIKLTWRRHKGTASTGHAEWSDNLVTWSTAGITETVTEDNANDQLVTATLPITAGMPRKFLRLHVTL</sequence>
<feature type="domain" description="P/Homo B" evidence="9">
    <location>
        <begin position="575"/>
        <end position="705"/>
    </location>
</feature>
<protein>
    <submittedName>
        <fullName evidence="10">S8 family serine peptidase</fullName>
    </submittedName>
</protein>
<evidence type="ECO:0000259" key="9">
    <source>
        <dbReference type="PROSITE" id="PS51829"/>
    </source>
</evidence>
<evidence type="ECO:0000256" key="1">
    <source>
        <dbReference type="ARBA" id="ARBA00005325"/>
    </source>
</evidence>
<dbReference type="Proteomes" id="UP000676169">
    <property type="component" value="Chromosome"/>
</dbReference>
<dbReference type="GO" id="GO:0004252">
    <property type="term" value="F:serine-type endopeptidase activity"/>
    <property type="evidence" value="ECO:0007669"/>
    <property type="project" value="UniProtKB-UniRule"/>
</dbReference>